<organism evidence="1 2">
    <name type="scientific">Setomelanomma holmii</name>
    <dbReference type="NCBI Taxonomy" id="210430"/>
    <lineage>
        <taxon>Eukaryota</taxon>
        <taxon>Fungi</taxon>
        <taxon>Dikarya</taxon>
        <taxon>Ascomycota</taxon>
        <taxon>Pezizomycotina</taxon>
        <taxon>Dothideomycetes</taxon>
        <taxon>Pleosporomycetidae</taxon>
        <taxon>Pleosporales</taxon>
        <taxon>Pleosporineae</taxon>
        <taxon>Phaeosphaeriaceae</taxon>
        <taxon>Setomelanomma</taxon>
    </lineage>
</organism>
<dbReference type="Proteomes" id="UP000799777">
    <property type="component" value="Unassembled WGS sequence"/>
</dbReference>
<dbReference type="EMBL" id="ML978161">
    <property type="protein sequence ID" value="KAF2034356.1"/>
    <property type="molecule type" value="Genomic_DNA"/>
</dbReference>
<gene>
    <name evidence="1" type="ORF">EK21DRAFT_107979</name>
</gene>
<sequence length="121" mass="12876">MPFAGLLGLKACPNPTELALAAIDNYFAQALVQAQVQPVTVTMTVGVVATPVTHVSAAPAIYHTAAPQAVPSYFGYGTPDYDISNTPSSYQDAIISAAYWLQDSSMLATIRVRQAPQPHHF</sequence>
<evidence type="ECO:0000313" key="1">
    <source>
        <dbReference type="EMBL" id="KAF2034356.1"/>
    </source>
</evidence>
<name>A0A9P4HJX6_9PLEO</name>
<accession>A0A9P4HJX6</accession>
<keyword evidence="2" id="KW-1185">Reference proteome</keyword>
<comment type="caution">
    <text evidence="1">The sequence shown here is derived from an EMBL/GenBank/DDBJ whole genome shotgun (WGS) entry which is preliminary data.</text>
</comment>
<dbReference type="AlphaFoldDB" id="A0A9P4HJX6"/>
<protein>
    <submittedName>
        <fullName evidence="1">Uncharacterized protein</fullName>
    </submittedName>
</protein>
<evidence type="ECO:0000313" key="2">
    <source>
        <dbReference type="Proteomes" id="UP000799777"/>
    </source>
</evidence>
<proteinExistence type="predicted"/>
<reference evidence="1" key="1">
    <citation type="journal article" date="2020" name="Stud. Mycol.">
        <title>101 Dothideomycetes genomes: a test case for predicting lifestyles and emergence of pathogens.</title>
        <authorList>
            <person name="Haridas S."/>
            <person name="Albert R."/>
            <person name="Binder M."/>
            <person name="Bloem J."/>
            <person name="Labutti K."/>
            <person name="Salamov A."/>
            <person name="Andreopoulos B."/>
            <person name="Baker S."/>
            <person name="Barry K."/>
            <person name="Bills G."/>
            <person name="Bluhm B."/>
            <person name="Cannon C."/>
            <person name="Castanera R."/>
            <person name="Culley D."/>
            <person name="Daum C."/>
            <person name="Ezra D."/>
            <person name="Gonzalez J."/>
            <person name="Henrissat B."/>
            <person name="Kuo A."/>
            <person name="Liang C."/>
            <person name="Lipzen A."/>
            <person name="Lutzoni F."/>
            <person name="Magnuson J."/>
            <person name="Mondo S."/>
            <person name="Nolan M."/>
            <person name="Ohm R."/>
            <person name="Pangilinan J."/>
            <person name="Park H.-J."/>
            <person name="Ramirez L."/>
            <person name="Alfaro M."/>
            <person name="Sun H."/>
            <person name="Tritt A."/>
            <person name="Yoshinaga Y."/>
            <person name="Zwiers L.-H."/>
            <person name="Turgeon B."/>
            <person name="Goodwin S."/>
            <person name="Spatafora J."/>
            <person name="Crous P."/>
            <person name="Grigoriev I."/>
        </authorList>
    </citation>
    <scope>NUCLEOTIDE SEQUENCE</scope>
    <source>
        <strain evidence="1">CBS 110217</strain>
    </source>
</reference>